<dbReference type="InterPro" id="IPR014017">
    <property type="entry name" value="DNA_helicase_UvrD-like_C"/>
</dbReference>
<dbReference type="GO" id="GO:0003677">
    <property type="term" value="F:DNA binding"/>
    <property type="evidence" value="ECO:0007669"/>
    <property type="project" value="InterPro"/>
</dbReference>
<dbReference type="GO" id="GO:0000725">
    <property type="term" value="P:recombinational repair"/>
    <property type="evidence" value="ECO:0007669"/>
    <property type="project" value="TreeGrafter"/>
</dbReference>
<dbReference type="InterPro" id="IPR027785">
    <property type="entry name" value="UvrD-like_helicase_C"/>
</dbReference>
<evidence type="ECO:0000256" key="3">
    <source>
        <dbReference type="ARBA" id="ARBA00022806"/>
    </source>
</evidence>
<dbReference type="GO" id="GO:0005829">
    <property type="term" value="C:cytosol"/>
    <property type="evidence" value="ECO:0007669"/>
    <property type="project" value="TreeGrafter"/>
</dbReference>
<keyword evidence="1 9" id="KW-0547">Nucleotide-binding</keyword>
<dbReference type="InterPro" id="IPR027417">
    <property type="entry name" value="P-loop_NTPase"/>
</dbReference>
<dbReference type="NCBIfam" id="NF041464">
    <property type="entry name" value="HelD_BACSU"/>
    <property type="match status" value="1"/>
</dbReference>
<dbReference type="RefSeq" id="WP_087455664.1">
    <property type="nucleotide sequence ID" value="NZ_CP021434.1"/>
</dbReference>
<protein>
    <recommendedName>
        <fullName evidence="7">DNA 3'-5' helicase</fullName>
        <ecNumber evidence="7">5.6.2.4</ecNumber>
    </recommendedName>
</protein>
<gene>
    <name evidence="11" type="ORF">CBW65_03760</name>
</gene>
<sequence>MSITEQEWQKEQERVDRVTSEVKKRTEHLHEQVGIVKADIVEIRKNFWDDVKVNFENAIEAAETVASMRQQSEVLGERERQHRHAQKELKNLLRLEQTPYFGRIDFSEPGEGMQEIYLGIASFFDEQSEEFLVFDWRAPVSSLYYDYSPGPAKYETPGGTVEGTMELKRQFIIRDGVIKSLFDTGVTIGDELLQEVLGRHSDAQMKSIVATIQKEQNRIIRNERNRLLVVQGAAGSGKTSAALQRVAYLLYRYREWLSADQIVLFSPNDMFNSYIATVLPELGEENMQQTTFQDYLVRRLGRVFDLEDPFQQMEYVLTRMGEQGYEARVEGIQFKASVGFMRLLERYAEQLGQGGMVFKNLRFRGEQVVSSEQIAAKFAEYDPAISIPNRMRFLTEWLLLELETAAEAEVEKDWVQEEIELLDSEEYLKAYQHLRKKKRFRENTFDDFDRERKVLGEMVVRRKFKSLRTGVKRLKHLDVSAMYRQLFADRELAGSFGVELPEHFAEMAGQTVEKMREGELFYEDATPYLYLKELLEGVEMNTKVRHVFVDEAQDYSPFQFAFLKRLFPHAKMTVLGDLNQAIYAHAQKADGFGPLADLYPAEETELIVLRQSYRSTRQIVDFTRKMMPGGEQIEPFNREGEEPTVTQAENEADLTGNVLDRIHQLQAEGHQTVAVICKTAEESRAAHERLKEHVEVKLISKETVHFEPGLVVIPAYLAKGVEFDAVIIYNASQEQYGRESERRLFYTACTRAMHELHLYYIGAPSMFLA</sequence>
<dbReference type="PANTHER" id="PTHR11070">
    <property type="entry name" value="UVRD / RECB / PCRA DNA HELICASE FAMILY MEMBER"/>
    <property type="match status" value="1"/>
</dbReference>
<dbReference type="KEGG" id="tum:CBW65_03760"/>
<dbReference type="GO" id="GO:0043138">
    <property type="term" value="F:3'-5' DNA helicase activity"/>
    <property type="evidence" value="ECO:0007669"/>
    <property type="project" value="UniProtKB-EC"/>
</dbReference>
<dbReference type="Gene3D" id="3.40.50.300">
    <property type="entry name" value="P-loop containing nucleotide triphosphate hydrolases"/>
    <property type="match status" value="2"/>
</dbReference>
<dbReference type="OrthoDB" id="9787585at2"/>
<dbReference type="GO" id="GO:0005524">
    <property type="term" value="F:ATP binding"/>
    <property type="evidence" value="ECO:0007669"/>
    <property type="project" value="UniProtKB-UniRule"/>
</dbReference>
<dbReference type="Pfam" id="PF00580">
    <property type="entry name" value="UvrD-helicase"/>
    <property type="match status" value="1"/>
</dbReference>
<evidence type="ECO:0000256" key="5">
    <source>
        <dbReference type="ARBA" id="ARBA00023235"/>
    </source>
</evidence>
<proteinExistence type="predicted"/>
<keyword evidence="4 9" id="KW-0067">ATP-binding</keyword>
<evidence type="ECO:0000256" key="1">
    <source>
        <dbReference type="ARBA" id="ARBA00022741"/>
    </source>
</evidence>
<evidence type="ECO:0000256" key="7">
    <source>
        <dbReference type="ARBA" id="ARBA00034808"/>
    </source>
</evidence>
<evidence type="ECO:0000256" key="4">
    <source>
        <dbReference type="ARBA" id="ARBA00022840"/>
    </source>
</evidence>
<evidence type="ECO:0000259" key="10">
    <source>
        <dbReference type="PROSITE" id="PS51198"/>
    </source>
</evidence>
<organism evidence="11 12">
    <name type="scientific">Tumebacillus avium</name>
    <dbReference type="NCBI Taxonomy" id="1903704"/>
    <lineage>
        <taxon>Bacteria</taxon>
        <taxon>Bacillati</taxon>
        <taxon>Bacillota</taxon>
        <taxon>Bacilli</taxon>
        <taxon>Bacillales</taxon>
        <taxon>Alicyclobacillaceae</taxon>
        <taxon>Tumebacillus</taxon>
    </lineage>
</organism>
<keyword evidence="3 9" id="KW-0347">Helicase</keyword>
<dbReference type="PROSITE" id="PS51198">
    <property type="entry name" value="UVRD_HELICASE_ATP_BIND"/>
    <property type="match status" value="1"/>
</dbReference>
<evidence type="ECO:0000256" key="9">
    <source>
        <dbReference type="PROSITE-ProRule" id="PRU00560"/>
    </source>
</evidence>
<evidence type="ECO:0000313" key="12">
    <source>
        <dbReference type="Proteomes" id="UP000195437"/>
    </source>
</evidence>
<comment type="catalytic activity">
    <reaction evidence="6">
        <text>Couples ATP hydrolysis with the unwinding of duplex DNA by translocating in the 3'-5' direction.</text>
        <dbReference type="EC" id="5.6.2.4"/>
    </reaction>
</comment>
<dbReference type="GO" id="GO:0016887">
    <property type="term" value="F:ATP hydrolysis activity"/>
    <property type="evidence" value="ECO:0007669"/>
    <property type="project" value="RHEA"/>
</dbReference>
<keyword evidence="12" id="KW-1185">Reference proteome</keyword>
<dbReference type="Pfam" id="PF13361">
    <property type="entry name" value="UvrD_C"/>
    <property type="match status" value="1"/>
</dbReference>
<dbReference type="Pfam" id="PF13538">
    <property type="entry name" value="UvrD_C_2"/>
    <property type="match status" value="1"/>
</dbReference>
<dbReference type="EMBL" id="CP021434">
    <property type="protein sequence ID" value="ARU60277.1"/>
    <property type="molecule type" value="Genomic_DNA"/>
</dbReference>
<dbReference type="AlphaFoldDB" id="A0A1Y0IIJ3"/>
<feature type="binding site" evidence="9">
    <location>
        <begin position="232"/>
        <end position="239"/>
    </location>
    <ligand>
        <name>ATP</name>
        <dbReference type="ChEBI" id="CHEBI:30616"/>
    </ligand>
</feature>
<keyword evidence="2 9" id="KW-0378">Hydrolase</keyword>
<dbReference type="Proteomes" id="UP000195437">
    <property type="component" value="Chromosome"/>
</dbReference>
<dbReference type="InterPro" id="IPR014016">
    <property type="entry name" value="UvrD-like_ATP-bd"/>
</dbReference>
<name>A0A1Y0IIJ3_9BACL</name>
<dbReference type="InterPro" id="IPR048228">
    <property type="entry name" value="HelD_bacillota"/>
</dbReference>
<reference evidence="12" key="1">
    <citation type="submission" date="2017-05" db="EMBL/GenBank/DDBJ databases">
        <authorList>
            <person name="Sung H."/>
        </authorList>
    </citation>
    <scope>NUCLEOTIDE SEQUENCE [LARGE SCALE GENOMIC DNA]</scope>
    <source>
        <strain evidence="12">AR23208</strain>
    </source>
</reference>
<evidence type="ECO:0000256" key="8">
    <source>
        <dbReference type="ARBA" id="ARBA00048988"/>
    </source>
</evidence>
<evidence type="ECO:0000256" key="6">
    <source>
        <dbReference type="ARBA" id="ARBA00034617"/>
    </source>
</evidence>
<keyword evidence="5" id="KW-0413">Isomerase</keyword>
<dbReference type="EC" id="5.6.2.4" evidence="7"/>
<dbReference type="PANTHER" id="PTHR11070:SF17">
    <property type="entry name" value="DNA HELICASE IV"/>
    <property type="match status" value="1"/>
</dbReference>
<evidence type="ECO:0000256" key="2">
    <source>
        <dbReference type="ARBA" id="ARBA00022801"/>
    </source>
</evidence>
<accession>A0A1Y0IIJ3</accession>
<comment type="catalytic activity">
    <reaction evidence="8">
        <text>ATP + H2O = ADP + phosphate + H(+)</text>
        <dbReference type="Rhea" id="RHEA:13065"/>
        <dbReference type="ChEBI" id="CHEBI:15377"/>
        <dbReference type="ChEBI" id="CHEBI:15378"/>
        <dbReference type="ChEBI" id="CHEBI:30616"/>
        <dbReference type="ChEBI" id="CHEBI:43474"/>
        <dbReference type="ChEBI" id="CHEBI:456216"/>
        <dbReference type="EC" id="5.6.2.4"/>
    </reaction>
</comment>
<dbReference type="SUPFAM" id="SSF52540">
    <property type="entry name" value="P-loop containing nucleoside triphosphate hydrolases"/>
    <property type="match status" value="1"/>
</dbReference>
<dbReference type="InterPro" id="IPR000212">
    <property type="entry name" value="DNA_helicase_UvrD/REP"/>
</dbReference>
<feature type="domain" description="UvrD-like helicase ATP-binding" evidence="10">
    <location>
        <begin position="211"/>
        <end position="616"/>
    </location>
</feature>
<evidence type="ECO:0000313" key="11">
    <source>
        <dbReference type="EMBL" id="ARU60277.1"/>
    </source>
</evidence>